<accession>A0A2R8A7L8</accession>
<dbReference type="Pfam" id="PF12850">
    <property type="entry name" value="Metallophos_2"/>
    <property type="match status" value="1"/>
</dbReference>
<dbReference type="SUPFAM" id="SSF56300">
    <property type="entry name" value="Metallo-dependent phosphatases"/>
    <property type="match status" value="1"/>
</dbReference>
<dbReference type="GO" id="GO:0005737">
    <property type="term" value="C:cytoplasm"/>
    <property type="evidence" value="ECO:0007669"/>
    <property type="project" value="TreeGrafter"/>
</dbReference>
<comment type="similarity">
    <text evidence="1">Belongs to the metallophosphoesterase superfamily. YfcE family.</text>
</comment>
<gene>
    <name evidence="3" type="ORF">POI8812_00484</name>
</gene>
<dbReference type="PANTHER" id="PTHR42850">
    <property type="entry name" value="METALLOPHOSPHOESTERASE"/>
    <property type="match status" value="1"/>
</dbReference>
<dbReference type="GO" id="GO:0016791">
    <property type="term" value="F:phosphatase activity"/>
    <property type="evidence" value="ECO:0007669"/>
    <property type="project" value="TreeGrafter"/>
</dbReference>
<dbReference type="InterPro" id="IPR011152">
    <property type="entry name" value="Pesterase_MJ0912"/>
</dbReference>
<dbReference type="InterPro" id="IPR024654">
    <property type="entry name" value="Calcineurin-like_PHP_lpxH"/>
</dbReference>
<reference evidence="3 4" key="1">
    <citation type="submission" date="2018-03" db="EMBL/GenBank/DDBJ databases">
        <authorList>
            <person name="Keele B.F."/>
        </authorList>
    </citation>
    <scope>NUCLEOTIDE SEQUENCE [LARGE SCALE GENOMIC DNA]</scope>
    <source>
        <strain evidence="3 4">CeCT 8812</strain>
    </source>
</reference>
<dbReference type="EMBL" id="OMKW01000001">
    <property type="protein sequence ID" value="SPF28186.1"/>
    <property type="molecule type" value="Genomic_DNA"/>
</dbReference>
<dbReference type="PANTHER" id="PTHR42850:SF2">
    <property type="entry name" value="BLL5683 PROTEIN"/>
    <property type="match status" value="1"/>
</dbReference>
<dbReference type="Gene3D" id="3.60.21.10">
    <property type="match status" value="1"/>
</dbReference>
<protein>
    <recommendedName>
        <fullName evidence="2">Calcineurin-like phosphoesterase domain-containing protein</fullName>
    </recommendedName>
</protein>
<dbReference type="AlphaFoldDB" id="A0A2R8A7L8"/>
<evidence type="ECO:0000259" key="2">
    <source>
        <dbReference type="Pfam" id="PF12850"/>
    </source>
</evidence>
<organism evidence="3 4">
    <name type="scientific">Pontivivens insulae</name>
    <dbReference type="NCBI Taxonomy" id="1639689"/>
    <lineage>
        <taxon>Bacteria</taxon>
        <taxon>Pseudomonadati</taxon>
        <taxon>Pseudomonadota</taxon>
        <taxon>Alphaproteobacteria</taxon>
        <taxon>Rhodobacterales</taxon>
        <taxon>Paracoccaceae</taxon>
        <taxon>Pontivivens</taxon>
    </lineage>
</organism>
<dbReference type="InterPro" id="IPR029052">
    <property type="entry name" value="Metallo-depent_PP-like"/>
</dbReference>
<evidence type="ECO:0000313" key="3">
    <source>
        <dbReference type="EMBL" id="SPF28186.1"/>
    </source>
</evidence>
<proteinExistence type="inferred from homology"/>
<feature type="domain" description="Calcineurin-like phosphoesterase" evidence="2">
    <location>
        <begin position="3"/>
        <end position="201"/>
    </location>
</feature>
<evidence type="ECO:0000256" key="1">
    <source>
        <dbReference type="ARBA" id="ARBA00008950"/>
    </source>
</evidence>
<sequence length="237" mass="26251">MTRLAILGDIHGNADALSAVLDAAKREGVTRILNTGDLLGYYHAPRAVLAQLSGWQHDAVRGNHEDMLAKTVGDPSETAKVIRDYGHGLSYALETVKAEVLDALLRLPVSRLLTVDGMRIRLAHGAPWDTDAYVYPDASEEILNRLCDDVERPDLIVLGHTHYQALWSASVAGIRIVNPGSVGQPRDRQPGAAWALLDTTTGYIDLRREPYDMMDVIETARRIDPHLPYLWTVLTRQ</sequence>
<dbReference type="OrthoDB" id="9813918at2"/>
<evidence type="ECO:0000313" key="4">
    <source>
        <dbReference type="Proteomes" id="UP000244932"/>
    </source>
</evidence>
<dbReference type="PIRSF" id="PIRSF000883">
    <property type="entry name" value="Pesterase_MJ0912"/>
    <property type="match status" value="1"/>
</dbReference>
<dbReference type="Proteomes" id="UP000244932">
    <property type="component" value="Unassembled WGS sequence"/>
</dbReference>
<keyword evidence="4" id="KW-1185">Reference proteome</keyword>
<dbReference type="RefSeq" id="WP_108780915.1">
    <property type="nucleotide sequence ID" value="NZ_OMKW01000001.1"/>
</dbReference>
<dbReference type="InterPro" id="IPR050126">
    <property type="entry name" value="Ap4A_hydrolase"/>
</dbReference>
<name>A0A2R8A7L8_9RHOB</name>